<dbReference type="InterPro" id="IPR011993">
    <property type="entry name" value="PH-like_dom_sf"/>
</dbReference>
<dbReference type="PANTHER" id="PTHR31969">
    <property type="entry name" value="GEM-LIKE PROTEIN 2"/>
    <property type="match status" value="1"/>
</dbReference>
<evidence type="ECO:0000313" key="2">
    <source>
        <dbReference type="Proteomes" id="UP000323506"/>
    </source>
</evidence>
<dbReference type="Proteomes" id="UP000323506">
    <property type="component" value="Chromosome D02"/>
</dbReference>
<dbReference type="InterPro" id="IPR037848">
    <property type="entry name" value="GEM-like"/>
</dbReference>
<reference evidence="1 2" key="1">
    <citation type="submission" date="2019-06" db="EMBL/GenBank/DDBJ databases">
        <title>WGS assembly of Gossypium darwinii.</title>
        <authorList>
            <person name="Chen Z.J."/>
            <person name="Sreedasyam A."/>
            <person name="Ando A."/>
            <person name="Song Q."/>
            <person name="De L."/>
            <person name="Hulse-Kemp A."/>
            <person name="Ding M."/>
            <person name="Ye W."/>
            <person name="Kirkbride R."/>
            <person name="Jenkins J."/>
            <person name="Plott C."/>
            <person name="Lovell J."/>
            <person name="Lin Y.-M."/>
            <person name="Vaughn R."/>
            <person name="Liu B."/>
            <person name="Li W."/>
            <person name="Simpson S."/>
            <person name="Scheffler B."/>
            <person name="Saski C."/>
            <person name="Grover C."/>
            <person name="Hu G."/>
            <person name="Conover J."/>
            <person name="Carlson J."/>
            <person name="Shu S."/>
            <person name="Boston L."/>
            <person name="Williams M."/>
            <person name="Peterson D."/>
            <person name="Mcgee K."/>
            <person name="Jones D."/>
            <person name="Wendel J."/>
            <person name="Stelly D."/>
            <person name="Grimwood J."/>
            <person name="Schmutz J."/>
        </authorList>
    </citation>
    <scope>NUCLEOTIDE SEQUENCE [LARGE SCALE GENOMIC DNA]</scope>
    <source>
        <strain evidence="1">1808015.09</strain>
    </source>
</reference>
<dbReference type="Gene3D" id="2.30.29.30">
    <property type="entry name" value="Pleckstrin-homology domain (PH domain)/Phosphotyrosine-binding domain (PTB)"/>
    <property type="match status" value="1"/>
</dbReference>
<organism evidence="1 2">
    <name type="scientific">Gossypium darwinii</name>
    <name type="common">Darwin's cotton</name>
    <name type="synonym">Gossypium barbadense var. darwinii</name>
    <dbReference type="NCBI Taxonomy" id="34276"/>
    <lineage>
        <taxon>Eukaryota</taxon>
        <taxon>Viridiplantae</taxon>
        <taxon>Streptophyta</taxon>
        <taxon>Embryophyta</taxon>
        <taxon>Tracheophyta</taxon>
        <taxon>Spermatophyta</taxon>
        <taxon>Magnoliopsida</taxon>
        <taxon>eudicotyledons</taxon>
        <taxon>Gunneridae</taxon>
        <taxon>Pentapetalae</taxon>
        <taxon>rosids</taxon>
        <taxon>malvids</taxon>
        <taxon>Malvales</taxon>
        <taxon>Malvaceae</taxon>
        <taxon>Malvoideae</taxon>
        <taxon>Gossypium</taxon>
    </lineage>
</organism>
<dbReference type="AlphaFoldDB" id="A0A5D2DJW7"/>
<protein>
    <recommendedName>
        <fullName evidence="3">GRAM domain-containing protein</fullName>
    </recommendedName>
</protein>
<sequence>MELREEHQGNAYLMLLADTTFHHRGKGNFVLKRMNLLGKKADTFGHVVGEHVRLGPKISETVKGKLSLEARVFLVGGLEKIFKQLFSFRGGEKFLKACQCYLSTTTGPIAVLLFISSEKVAFCSDR</sequence>
<name>A0A5D2DJW7_GOSDA</name>
<proteinExistence type="predicted"/>
<evidence type="ECO:0008006" key="3">
    <source>
        <dbReference type="Google" id="ProtNLM"/>
    </source>
</evidence>
<dbReference type="EMBL" id="CM017702">
    <property type="protein sequence ID" value="TYG80653.1"/>
    <property type="molecule type" value="Genomic_DNA"/>
</dbReference>
<keyword evidence="2" id="KW-1185">Reference proteome</keyword>
<gene>
    <name evidence="1" type="ORF">ES288_D02G234100v1</name>
</gene>
<evidence type="ECO:0000313" key="1">
    <source>
        <dbReference type="EMBL" id="TYG80653.1"/>
    </source>
</evidence>
<accession>A0A5D2DJW7</accession>